<organism evidence="2 3">
    <name type="scientific">candidate division WOR-3 bacterium</name>
    <dbReference type="NCBI Taxonomy" id="2052148"/>
    <lineage>
        <taxon>Bacteria</taxon>
        <taxon>Bacteria division WOR-3</taxon>
    </lineage>
</organism>
<dbReference type="EMBL" id="DRIG01000103">
    <property type="protein sequence ID" value="HEC79481.1"/>
    <property type="molecule type" value="Genomic_DNA"/>
</dbReference>
<name>A0A9C9K0X5_UNCW3</name>
<dbReference type="Pfam" id="PF13860">
    <property type="entry name" value="FlgD_ig"/>
    <property type="match status" value="1"/>
</dbReference>
<sequence length="391" mass="44117">KSTNSGGSFTSPIMVNDSAAVYHQKYPAIAVDSSGQYIFVVWQDWRNVQYEPDIYFSRSTDGGLTFLPSVRVNDDLDTANQWYPVIACDNSGQNVYVAWMDQRDTLHGWDVYFSRSTDYGQTFEPNYPINDTATTGNTPQDYPSIYYKNNIIYVVWHDGRDPSGGYFARSIDNGVSFGPNVRVTDDPWATGMYSSITADDSANVYIIWRDYRNYSTYGHDIYFAFSSDSGQTFNGNVLVNDHQGIENAWDWDPSICVNDSGKVFVAWSSTRNDPSFTNFDIYCASGNYVGIEEYHNPQTSLAFQCYPNPFIRMTNLICGIGHGAEKNPVSVSIYDASGRMVKSFTLNPLHSAFSITWHGDDDYGQEVPEGVYFIQFLCNGHKSTEKIVKIK</sequence>
<dbReference type="AlphaFoldDB" id="A0A9C9K0X5"/>
<dbReference type="InterPro" id="IPR026444">
    <property type="entry name" value="Secre_tail"/>
</dbReference>
<dbReference type="Gene3D" id="2.60.40.4070">
    <property type="match status" value="1"/>
</dbReference>
<evidence type="ECO:0000313" key="3">
    <source>
        <dbReference type="Proteomes" id="UP000885826"/>
    </source>
</evidence>
<protein>
    <submittedName>
        <fullName evidence="2">T9SS type A sorting domain-containing protein</fullName>
    </submittedName>
</protein>
<dbReference type="CDD" id="cd15482">
    <property type="entry name" value="Sialidase_non-viral"/>
    <property type="match status" value="1"/>
</dbReference>
<reference evidence="2" key="1">
    <citation type="journal article" date="2020" name="mSystems">
        <title>Genome- and Community-Level Interaction Insights into Carbon Utilization and Element Cycling Functions of Hydrothermarchaeota in Hydrothermal Sediment.</title>
        <authorList>
            <person name="Zhou Z."/>
            <person name="Liu Y."/>
            <person name="Xu W."/>
            <person name="Pan J."/>
            <person name="Luo Z.H."/>
            <person name="Li M."/>
        </authorList>
    </citation>
    <scope>NUCLEOTIDE SEQUENCE</scope>
    <source>
        <strain evidence="2">HyVt-388</strain>
    </source>
</reference>
<dbReference type="InterPro" id="IPR036278">
    <property type="entry name" value="Sialidase_sf"/>
</dbReference>
<dbReference type="SUPFAM" id="SSF50939">
    <property type="entry name" value="Sialidases"/>
    <property type="match status" value="1"/>
</dbReference>
<gene>
    <name evidence="2" type="ORF">ENI34_10150</name>
</gene>
<accession>A0A9C9K0X5</accession>
<dbReference type="InterPro" id="IPR025965">
    <property type="entry name" value="FlgD/Vpr_Ig-like"/>
</dbReference>
<feature type="non-terminal residue" evidence="2">
    <location>
        <position position="1"/>
    </location>
</feature>
<feature type="domain" description="FlgD/Vpr Ig-like" evidence="1">
    <location>
        <begin position="329"/>
        <end position="374"/>
    </location>
</feature>
<comment type="caution">
    <text evidence="2">The sequence shown here is derived from an EMBL/GenBank/DDBJ whole genome shotgun (WGS) entry which is preliminary data.</text>
</comment>
<dbReference type="Gene3D" id="2.120.10.10">
    <property type="match status" value="1"/>
</dbReference>
<proteinExistence type="predicted"/>
<dbReference type="Proteomes" id="UP000885826">
    <property type="component" value="Unassembled WGS sequence"/>
</dbReference>
<evidence type="ECO:0000259" key="1">
    <source>
        <dbReference type="Pfam" id="PF13860"/>
    </source>
</evidence>
<dbReference type="NCBIfam" id="TIGR04183">
    <property type="entry name" value="Por_Secre_tail"/>
    <property type="match status" value="1"/>
</dbReference>
<evidence type="ECO:0000313" key="2">
    <source>
        <dbReference type="EMBL" id="HEC79481.1"/>
    </source>
</evidence>